<dbReference type="InterPro" id="IPR053159">
    <property type="entry name" value="Hybrid_Histidine_Kinase"/>
</dbReference>
<dbReference type="InterPro" id="IPR011990">
    <property type="entry name" value="TPR-like_helical_dom_sf"/>
</dbReference>
<accession>A0ABD3QNU3</accession>
<feature type="domain" description="Orc1-like AAA ATPase" evidence="1">
    <location>
        <begin position="377"/>
        <end position="535"/>
    </location>
</feature>
<dbReference type="PANTHER" id="PTHR43642:SF1">
    <property type="entry name" value="HYBRID SIGNAL TRANSDUCTION HISTIDINE KINASE G"/>
    <property type="match status" value="1"/>
</dbReference>
<evidence type="ECO:0000259" key="1">
    <source>
        <dbReference type="Pfam" id="PF13191"/>
    </source>
</evidence>
<proteinExistence type="predicted"/>
<dbReference type="Pfam" id="PF13191">
    <property type="entry name" value="AAA_16"/>
    <property type="match status" value="1"/>
</dbReference>
<dbReference type="Gene3D" id="3.40.50.300">
    <property type="entry name" value="P-loop containing nucleotide triphosphate hydrolases"/>
    <property type="match status" value="1"/>
</dbReference>
<evidence type="ECO:0000313" key="2">
    <source>
        <dbReference type="EMBL" id="KAL3802092.1"/>
    </source>
</evidence>
<dbReference type="SUPFAM" id="SSF48452">
    <property type="entry name" value="TPR-like"/>
    <property type="match status" value="1"/>
</dbReference>
<name>A0ABD3QNU3_9STRA</name>
<dbReference type="Proteomes" id="UP001516023">
    <property type="component" value="Unassembled WGS sequence"/>
</dbReference>
<dbReference type="PANTHER" id="PTHR43642">
    <property type="entry name" value="HYBRID SIGNAL TRANSDUCTION HISTIDINE KINASE G"/>
    <property type="match status" value="1"/>
</dbReference>
<organism evidence="2 3">
    <name type="scientific">Cyclotella cryptica</name>
    <dbReference type="NCBI Taxonomy" id="29204"/>
    <lineage>
        <taxon>Eukaryota</taxon>
        <taxon>Sar</taxon>
        <taxon>Stramenopiles</taxon>
        <taxon>Ochrophyta</taxon>
        <taxon>Bacillariophyta</taxon>
        <taxon>Coscinodiscophyceae</taxon>
        <taxon>Thalassiosirophycidae</taxon>
        <taxon>Stephanodiscales</taxon>
        <taxon>Stephanodiscaceae</taxon>
        <taxon>Cyclotella</taxon>
    </lineage>
</organism>
<keyword evidence="3" id="KW-1185">Reference proteome</keyword>
<gene>
    <name evidence="2" type="ORF">HJC23_010848</name>
</gene>
<sequence length="1347" mass="150728">ETVARGRENELMSGNNGDDDFAIFHDNNLREQRWGDMIEKIEDYFAHSDQEEGRGMVPFRGSATAPSNPWFSVMSAPGTASNFHSLSSGDGSPFAISNRTIREWIKLERKSMAGEVSEIKRYFERSVCILYSLVLKTIVTVMQSGKAEMDVAVHPELITVENIMVDHSLEDGETAHFLQTESEDHSFLDGVATKYEAMKALGIVSYELLMKGSGPLIATFLPSALAPPRDVGRLKLCSDDLDDTNASDRHQKRKVPRSALDGNPVGITAAMLNAGVPYPLCRFTIDLLGGESSEGMVFRDDSAFDSFLDVLADLKQMMENPEAFIHLSVKDQWRLAFGEKMHGRDSEKKMIMDVASRLTGTTTNDVLFEALAALVPKNKQQVVMVTGKPGSGKSRLVMEARKSLEMTGWFFLSCKFDRIIHAEPLSVIAGAFDEFLEQCLLQSQHEQLRKNIKESMLPDDLSILVKHVPSLIKYIDHPLLPPDDVEMSKEQIHHLFSQLLELFSSTGKPIAFFVDDLQWADAASIDLFLSLIKSSDLDLSSTCCSSKVKPNILFIGSCRENKVDNNHKLTQMLAQLKGTASVEITTIAVCGFDQDTLNQIVSQSLCLPLRRTKPLSNIILQKTDGIVIHIIEFIGRLTMDRILCHSFVKGWEWDSEVIEGCPISDSVAELFAFKLKKLPPDSLFGLQVCSIFGTYIDQRLINFVKDFDGENSVNINDGLKVALDMGLVEMAGNMNVFKFAHDIIAQAAFDLIQEEERPYLLQKLAAALIRNATAANELDSVIFVAVDLINRISNEVITDPNERVLYASMNEKAGKKALAVPDFCSAVKYSESGLSLLGIGHWETHHDLSLGLYQTSVVALYSCNYGNQELLRERINAVCQHAACLDEEFKTRYVWISLLSTSSFQDAINECHTLLERLGEPIDTSVEDPTHLCSELVKVKEAFLEKKQDFSMITRMVDPNKLKAMKIMSSLLVFYHHQRSSIGVLVSSRMVEMSMKFGYCEDSLFGLSSIAAVVVCNLGEIDEGCSWARMVLAHVSKSRHNINELLPAVYAACYGFVLIWQEPLQATLDPIIFGCRLGFDYGNIQFAVSNAKIEVLAQKCAQYGQLAVVQTDLSSIYNVLRGLKGLSEQALAPLDHFINNDELLNRTMNETDEIGLHMQVMLEITFSFIFRNMEKAQAMVDMIGDDGQKSQLLIGYIIIDFYAGLTASYFARKTGEEKSKFKAQNVRDRMECLLKHSKWNFENKFLLLKAECHYTEGEISEATKYYEAAITSARQHKFANEEAVACELAGYFFQEQGDETNSATMFKQAYFAYLKWGAVHKAKTLFQVEIKCSDEIIQSGYFGTTSY</sequence>
<protein>
    <recommendedName>
        <fullName evidence="1">Orc1-like AAA ATPase domain-containing protein</fullName>
    </recommendedName>
</protein>
<dbReference type="InterPro" id="IPR027417">
    <property type="entry name" value="P-loop_NTPase"/>
</dbReference>
<dbReference type="SUPFAM" id="SSF52540">
    <property type="entry name" value="P-loop containing nucleoside triphosphate hydrolases"/>
    <property type="match status" value="1"/>
</dbReference>
<dbReference type="InterPro" id="IPR041664">
    <property type="entry name" value="AAA_16"/>
</dbReference>
<evidence type="ECO:0000313" key="3">
    <source>
        <dbReference type="Proteomes" id="UP001516023"/>
    </source>
</evidence>
<reference evidence="2 3" key="1">
    <citation type="journal article" date="2020" name="G3 (Bethesda)">
        <title>Improved Reference Genome for Cyclotella cryptica CCMP332, a Model for Cell Wall Morphogenesis, Salinity Adaptation, and Lipid Production in Diatoms (Bacillariophyta).</title>
        <authorList>
            <person name="Roberts W.R."/>
            <person name="Downey K.M."/>
            <person name="Ruck E.C."/>
            <person name="Traller J.C."/>
            <person name="Alverson A.J."/>
        </authorList>
    </citation>
    <scope>NUCLEOTIDE SEQUENCE [LARGE SCALE GENOMIC DNA]</scope>
    <source>
        <strain evidence="2 3">CCMP332</strain>
    </source>
</reference>
<dbReference type="EMBL" id="JABMIG020000022">
    <property type="protein sequence ID" value="KAL3802092.1"/>
    <property type="molecule type" value="Genomic_DNA"/>
</dbReference>
<feature type="non-terminal residue" evidence="2">
    <location>
        <position position="1"/>
    </location>
</feature>
<comment type="caution">
    <text evidence="2">The sequence shown here is derived from an EMBL/GenBank/DDBJ whole genome shotgun (WGS) entry which is preliminary data.</text>
</comment>